<dbReference type="Gene3D" id="3.90.1640.10">
    <property type="entry name" value="inorganic pyrophosphatase (n-terminal core)"/>
    <property type="match status" value="1"/>
</dbReference>
<accession>A0A1F7Y2D7</accession>
<reference evidence="1 2" key="1">
    <citation type="journal article" date="2016" name="Nat. Commun.">
        <title>Thousands of microbial genomes shed light on interconnected biogeochemical processes in an aquifer system.</title>
        <authorList>
            <person name="Anantharaman K."/>
            <person name="Brown C.T."/>
            <person name="Hug L.A."/>
            <person name="Sharon I."/>
            <person name="Castelle C.J."/>
            <person name="Probst A.J."/>
            <person name="Thomas B.C."/>
            <person name="Singh A."/>
            <person name="Wilkins M.J."/>
            <person name="Karaoz U."/>
            <person name="Brodie E.L."/>
            <person name="Williams K.H."/>
            <person name="Hubbard S.S."/>
            <person name="Banfield J.F."/>
        </authorList>
    </citation>
    <scope>NUCLEOTIDE SEQUENCE [LARGE SCALE GENOMIC DNA]</scope>
</reference>
<dbReference type="AlphaFoldDB" id="A0A1F7Y2D7"/>
<sequence>MSEIIVTSGQPFTDIDALACAIAYNELLNLEGKRAQTVLPGPLNNSITKKVKEWKLDFRVKPSTNKAEYVLVDVSEPKFFANFVKKERVIEVFDHRVGFEKYWKERLEEKSHIEMVGACATLIWEEFKKRKLSNKISEVSANLLYTAILSNTLNFKASVTSKKDIKAYEELKQFSNLPKNWVETYFTDQDKEVDKDIKNALINDTKDLEPIIGQLELWDSKKVILKHLKEIEEVLLSFGRPDWFLTAPSISEGKNYLFTRNPKMKTLLERSINAKFHGDIGTTNKLWLRKEIINLIK</sequence>
<dbReference type="InterPro" id="IPR051319">
    <property type="entry name" value="Oligoribo/pAp-PDE_c-di-AMP_PDE"/>
</dbReference>
<dbReference type="PANTHER" id="PTHR47618">
    <property type="entry name" value="BIFUNCTIONAL OLIGORIBONUCLEASE AND PAP PHOSPHATASE NRNA"/>
    <property type="match status" value="1"/>
</dbReference>
<dbReference type="Proteomes" id="UP000178419">
    <property type="component" value="Unassembled WGS sequence"/>
</dbReference>
<gene>
    <name evidence="1" type="ORF">A2714_02750</name>
</gene>
<proteinExistence type="predicted"/>
<dbReference type="SUPFAM" id="SSF64182">
    <property type="entry name" value="DHH phosphoesterases"/>
    <property type="match status" value="1"/>
</dbReference>
<organism evidence="1 2">
    <name type="scientific">Candidatus Woesebacteria bacterium RIFCSPHIGHO2_01_FULL_38_9</name>
    <dbReference type="NCBI Taxonomy" id="1802492"/>
    <lineage>
        <taxon>Bacteria</taxon>
        <taxon>Candidatus Woeseibacteriota</taxon>
    </lineage>
</organism>
<name>A0A1F7Y2D7_9BACT</name>
<dbReference type="PANTHER" id="PTHR47618:SF2">
    <property type="entry name" value="CYCLIC-DI-AMP PHOSPHODIESTERASE GDPP"/>
    <property type="match status" value="1"/>
</dbReference>
<dbReference type="InterPro" id="IPR038763">
    <property type="entry name" value="DHH_sf"/>
</dbReference>
<evidence type="ECO:0000313" key="2">
    <source>
        <dbReference type="Proteomes" id="UP000178419"/>
    </source>
</evidence>
<protein>
    <submittedName>
        <fullName evidence="1">Uncharacterized protein</fullName>
    </submittedName>
</protein>
<comment type="caution">
    <text evidence="1">The sequence shown here is derived from an EMBL/GenBank/DDBJ whole genome shotgun (WGS) entry which is preliminary data.</text>
</comment>
<dbReference type="EMBL" id="MGGE01000016">
    <property type="protein sequence ID" value="OGM21436.1"/>
    <property type="molecule type" value="Genomic_DNA"/>
</dbReference>
<evidence type="ECO:0000313" key="1">
    <source>
        <dbReference type="EMBL" id="OGM21436.1"/>
    </source>
</evidence>